<reference evidence="13" key="1">
    <citation type="submission" date="2015-02" db="EMBL/GenBank/DDBJ databases">
        <title>Pyrococcus kukulkanii sp. nov., a novel hyperthermophilic archaeon isolated from a deep-sea hydrothermal vent at the Guaymas Basin.</title>
        <authorList>
            <person name="Oger P.M."/>
            <person name="Callac N."/>
            <person name="Jebbar M."/>
            <person name="Godfroy A."/>
        </authorList>
    </citation>
    <scope>NUCLEOTIDE SEQUENCE [LARGE SCALE GENOMIC DNA]</scope>
    <source>
        <strain evidence="13">NCB100</strain>
    </source>
</reference>
<proteinExistence type="predicted"/>
<feature type="transmembrane region" description="Helical" evidence="10">
    <location>
        <begin position="353"/>
        <end position="374"/>
    </location>
</feature>
<protein>
    <recommendedName>
        <fullName evidence="9">Multidrug-efflux transporter</fullName>
    </recommendedName>
</protein>
<reference evidence="11 13" key="2">
    <citation type="journal article" date="2016" name="Int. J. Syst. Evol. Microbiol.">
        <title>Pyrococcus kukulkanii sp. nov., a hyperthermophilic, piezophilic archaeon isolated from a deep-sea hydrothermal vent.</title>
        <authorList>
            <person name="Callac N."/>
            <person name="Oger P."/>
            <person name="Lesongeur F."/>
            <person name="Rattray J.E."/>
            <person name="Vannier P."/>
            <person name="Michoud G."/>
            <person name="Beauverger M."/>
            <person name="Gayet N."/>
            <person name="Rouxel O."/>
            <person name="Jebbar M."/>
            <person name="Godfroy A."/>
        </authorList>
    </citation>
    <scope>NUCLEOTIDE SEQUENCE [LARGE SCALE GENOMIC DNA]</scope>
    <source>
        <strain evidence="11 13">NCB100</strain>
    </source>
</reference>
<dbReference type="GO" id="GO:0015297">
    <property type="term" value="F:antiporter activity"/>
    <property type="evidence" value="ECO:0007669"/>
    <property type="project" value="UniProtKB-KW"/>
</dbReference>
<dbReference type="PANTHER" id="PTHR43298:SF2">
    <property type="entry name" value="FMN_FAD EXPORTER YEEO-RELATED"/>
    <property type="match status" value="1"/>
</dbReference>
<dbReference type="PANTHER" id="PTHR43298">
    <property type="entry name" value="MULTIDRUG RESISTANCE PROTEIN NORM-RELATED"/>
    <property type="match status" value="1"/>
</dbReference>
<sequence>MSELRKKLWKLAWPAITGNVSQTLLNLVDTMIVGHVSAVALGAVGLGGMVSWFMFPIMMAVATGTLAVVARRVGEGNYEEASRVAEQSMYIAFILGIPVMLFGIFFGDEILRIMGAKGEVLEIAYAYLKVLFLFYPIRFVGFAFFSSLRGAGDTKTPMLLNILMNMVNAVLDYLLVFGALGFPRLGPVGAAWASGIGITVAFLTGLYLFISHKLILKPVLDLTIRWDIVEKILRIGTPTMLERGLFSFYNFLYMSIVTRFGKIALSAHQIGLRVESIAYMPAFGFSIATSALVGQSLGAKKPEQAERVVKEALLMTTAFMSVMAFILTAFPGYLVEPFISSSDPNYEVVKKLASIYLIIVGISEIPLGVTFVLSGALRGAGDTKSPLYVTSISKLLFRIIPSYLLGFGFKIPSFTIWKLTFPGLTFKGLGVIAAWIGMSLETFITAGLFWLVFRRGKWKHIKI</sequence>
<feature type="transmembrane region" description="Helical" evidence="10">
    <location>
        <begin position="429"/>
        <end position="453"/>
    </location>
</feature>
<dbReference type="NCBIfam" id="TIGR00797">
    <property type="entry name" value="matE"/>
    <property type="match status" value="1"/>
</dbReference>
<evidence type="ECO:0000256" key="7">
    <source>
        <dbReference type="ARBA" id="ARBA00023065"/>
    </source>
</evidence>
<evidence type="ECO:0000313" key="11">
    <source>
        <dbReference type="EMBL" id="AMM54374.1"/>
    </source>
</evidence>
<keyword evidence="6 10" id="KW-1133">Transmembrane helix</keyword>
<evidence type="ECO:0000256" key="4">
    <source>
        <dbReference type="ARBA" id="ARBA00022475"/>
    </source>
</evidence>
<evidence type="ECO:0000256" key="5">
    <source>
        <dbReference type="ARBA" id="ARBA00022692"/>
    </source>
</evidence>
<evidence type="ECO:0000256" key="9">
    <source>
        <dbReference type="ARBA" id="ARBA00031636"/>
    </source>
</evidence>
<feature type="transmembrane region" description="Helical" evidence="10">
    <location>
        <begin position="395"/>
        <end position="417"/>
    </location>
</feature>
<feature type="transmembrane region" description="Helical" evidence="10">
    <location>
        <begin position="50"/>
        <end position="69"/>
    </location>
</feature>
<feature type="transmembrane region" description="Helical" evidence="10">
    <location>
        <begin position="126"/>
        <end position="146"/>
    </location>
</feature>
<feature type="transmembrane region" description="Helical" evidence="10">
    <location>
        <begin position="311"/>
        <end position="333"/>
    </location>
</feature>
<dbReference type="RefSeq" id="WP_068323152.1">
    <property type="nucleotide sequence ID" value="NZ_CP010835.1"/>
</dbReference>
<dbReference type="PATRIC" id="fig|1609559.3.peg.1613"/>
<dbReference type="GO" id="GO:0042910">
    <property type="term" value="F:xenobiotic transmembrane transporter activity"/>
    <property type="evidence" value="ECO:0007669"/>
    <property type="project" value="InterPro"/>
</dbReference>
<evidence type="ECO:0000256" key="3">
    <source>
        <dbReference type="ARBA" id="ARBA00022449"/>
    </source>
</evidence>
<evidence type="ECO:0000256" key="2">
    <source>
        <dbReference type="ARBA" id="ARBA00022448"/>
    </source>
</evidence>
<reference evidence="12 14" key="3">
    <citation type="submission" date="2023-03" db="EMBL/GenBank/DDBJ databases">
        <title>Speciation in Pyrococcus: adaptation to high temperature as a mechanism.</title>
        <authorList>
            <person name="Gu J."/>
        </authorList>
    </citation>
    <scope>NUCLEOTIDE SEQUENCE [LARGE SCALE GENOMIC DNA]</scope>
    <source>
        <strain evidence="12 14">LMOA34</strain>
    </source>
</reference>
<evidence type="ECO:0000313" key="14">
    <source>
        <dbReference type="Proteomes" id="UP001571980"/>
    </source>
</evidence>
<dbReference type="Proteomes" id="UP000070587">
    <property type="component" value="Chromosome"/>
</dbReference>
<feature type="transmembrane region" description="Helical" evidence="10">
    <location>
        <begin position="24"/>
        <end position="44"/>
    </location>
</feature>
<dbReference type="Proteomes" id="UP001571980">
    <property type="component" value="Unassembled WGS sequence"/>
</dbReference>
<dbReference type="InterPro" id="IPR050222">
    <property type="entry name" value="MATE_MdtK"/>
</dbReference>
<organism evidence="11 13">
    <name type="scientific">Pyrococcus kukulkanii</name>
    <dbReference type="NCBI Taxonomy" id="1609559"/>
    <lineage>
        <taxon>Archaea</taxon>
        <taxon>Methanobacteriati</taxon>
        <taxon>Methanobacteriota</taxon>
        <taxon>Thermococci</taxon>
        <taxon>Thermococcales</taxon>
        <taxon>Thermococcaceae</taxon>
        <taxon>Pyrococcus</taxon>
    </lineage>
</organism>
<keyword evidence="14" id="KW-1185">Reference proteome</keyword>
<dbReference type="EMBL" id="CP010835">
    <property type="protein sequence ID" value="AMM54374.1"/>
    <property type="molecule type" value="Genomic_DNA"/>
</dbReference>
<evidence type="ECO:0000313" key="12">
    <source>
        <dbReference type="EMBL" id="MFA4803744.1"/>
    </source>
</evidence>
<dbReference type="AlphaFoldDB" id="A0A127BAL9"/>
<evidence type="ECO:0000256" key="8">
    <source>
        <dbReference type="ARBA" id="ARBA00023136"/>
    </source>
</evidence>
<dbReference type="CDD" id="cd13137">
    <property type="entry name" value="MATE_NorM_like"/>
    <property type="match status" value="1"/>
</dbReference>
<name>A0A127BAL9_9EURY</name>
<dbReference type="GO" id="GO:0005886">
    <property type="term" value="C:plasma membrane"/>
    <property type="evidence" value="ECO:0007669"/>
    <property type="project" value="UniProtKB-SubCell"/>
</dbReference>
<dbReference type="PIRSF" id="PIRSF006603">
    <property type="entry name" value="DinF"/>
    <property type="match status" value="1"/>
</dbReference>
<evidence type="ECO:0000256" key="1">
    <source>
        <dbReference type="ARBA" id="ARBA00004651"/>
    </source>
</evidence>
<dbReference type="InterPro" id="IPR002528">
    <property type="entry name" value="MATE_fam"/>
</dbReference>
<dbReference type="GeneID" id="28491712"/>
<feature type="transmembrane region" description="Helical" evidence="10">
    <location>
        <begin position="277"/>
        <end position="299"/>
    </location>
</feature>
<keyword evidence="5 10" id="KW-0812">Transmembrane</keyword>
<dbReference type="KEGG" id="pyc:TQ32_07710"/>
<feature type="transmembrane region" description="Helical" evidence="10">
    <location>
        <begin position="188"/>
        <end position="210"/>
    </location>
</feature>
<dbReference type="OrthoDB" id="214119at2157"/>
<dbReference type="GO" id="GO:0006811">
    <property type="term" value="P:monoatomic ion transport"/>
    <property type="evidence" value="ECO:0007669"/>
    <property type="project" value="UniProtKB-KW"/>
</dbReference>
<dbReference type="EMBL" id="JARRIG010000001">
    <property type="protein sequence ID" value="MFA4803744.1"/>
    <property type="molecule type" value="Genomic_DNA"/>
</dbReference>
<feature type="transmembrane region" description="Helical" evidence="10">
    <location>
        <begin position="158"/>
        <end position="182"/>
    </location>
</feature>
<gene>
    <name evidence="12" type="ORF">P8X34_03135</name>
    <name evidence="11" type="ORF">TQ32_07710</name>
</gene>
<comment type="subcellular location">
    <subcellularLocation>
        <location evidence="1">Cell membrane</location>
        <topology evidence="1">Multi-pass membrane protein</topology>
    </subcellularLocation>
</comment>
<evidence type="ECO:0000256" key="6">
    <source>
        <dbReference type="ARBA" id="ARBA00022989"/>
    </source>
</evidence>
<keyword evidence="8 10" id="KW-0472">Membrane</keyword>
<keyword evidence="3" id="KW-0050">Antiport</keyword>
<dbReference type="Pfam" id="PF01554">
    <property type="entry name" value="MatE"/>
    <property type="match status" value="2"/>
</dbReference>
<evidence type="ECO:0000313" key="13">
    <source>
        <dbReference type="Proteomes" id="UP000070587"/>
    </source>
</evidence>
<feature type="transmembrane region" description="Helical" evidence="10">
    <location>
        <begin position="244"/>
        <end position="265"/>
    </location>
</feature>
<keyword evidence="4" id="KW-1003">Cell membrane</keyword>
<feature type="transmembrane region" description="Helical" evidence="10">
    <location>
        <begin position="89"/>
        <end position="106"/>
    </location>
</feature>
<evidence type="ECO:0000256" key="10">
    <source>
        <dbReference type="SAM" id="Phobius"/>
    </source>
</evidence>
<dbReference type="InterPro" id="IPR048279">
    <property type="entry name" value="MdtK-like"/>
</dbReference>
<keyword evidence="2" id="KW-0813">Transport</keyword>
<accession>A0A127BAL9</accession>
<keyword evidence="7" id="KW-0406">Ion transport</keyword>
<dbReference type="STRING" id="1609559.TQ32_07710"/>